<dbReference type="AlphaFoldDB" id="A0A413NPK1"/>
<evidence type="ECO:0000313" key="3">
    <source>
        <dbReference type="EMBL" id="RGZ50495.1"/>
    </source>
</evidence>
<dbReference type="Pfam" id="PF00753">
    <property type="entry name" value="Lactamase_B"/>
    <property type="match status" value="1"/>
</dbReference>
<dbReference type="PANTHER" id="PTHR47619:SF1">
    <property type="entry name" value="EXODEOXYRIBONUCLEASE WALJ"/>
    <property type="match status" value="1"/>
</dbReference>
<dbReference type="SUPFAM" id="SSF56281">
    <property type="entry name" value="Metallo-hydrolase/oxidoreductase"/>
    <property type="match status" value="1"/>
</dbReference>
<dbReference type="InterPro" id="IPR036866">
    <property type="entry name" value="RibonucZ/Hydroxyglut_hydro"/>
</dbReference>
<name>A0A413NPK1_BACUN</name>
<dbReference type="PANTHER" id="PTHR47619">
    <property type="entry name" value="METALLO-HYDROLASE YYCJ-RELATED"/>
    <property type="match status" value="1"/>
</dbReference>
<comment type="caution">
    <text evidence="3">The sequence shown here is derived from an EMBL/GenBank/DDBJ whole genome shotgun (WGS) entry which is preliminary data.</text>
</comment>
<evidence type="ECO:0000259" key="1">
    <source>
        <dbReference type="Pfam" id="PF00753"/>
    </source>
</evidence>
<dbReference type="InterPro" id="IPR052533">
    <property type="entry name" value="WalJ/YycJ-like"/>
</dbReference>
<organism evidence="3 4">
    <name type="scientific">Bacteroides uniformis</name>
    <dbReference type="NCBI Taxonomy" id="820"/>
    <lineage>
        <taxon>Bacteria</taxon>
        <taxon>Pseudomonadati</taxon>
        <taxon>Bacteroidota</taxon>
        <taxon>Bacteroidia</taxon>
        <taxon>Bacteroidales</taxon>
        <taxon>Bacteroidaceae</taxon>
        <taxon>Bacteroides</taxon>
    </lineage>
</organism>
<reference evidence="3 4" key="1">
    <citation type="submission" date="2018-08" db="EMBL/GenBank/DDBJ databases">
        <title>A genome reference for cultivated species of the human gut microbiota.</title>
        <authorList>
            <person name="Zou Y."/>
            <person name="Xue W."/>
            <person name="Luo G."/>
        </authorList>
    </citation>
    <scope>NUCLEOTIDE SEQUENCE [LARGE SCALE GENOMIC DNA]</scope>
    <source>
        <strain evidence="3 4">AM50-4</strain>
    </source>
</reference>
<proteinExistence type="predicted"/>
<dbReference type="Proteomes" id="UP000283684">
    <property type="component" value="Unassembled WGS sequence"/>
</dbReference>
<accession>A0A413NPK1</accession>
<dbReference type="EMBL" id="QSEE01000003">
    <property type="protein sequence ID" value="RGZ50495.1"/>
    <property type="molecule type" value="Genomic_DNA"/>
</dbReference>
<feature type="domain" description="Metallo-beta-lactamase" evidence="1">
    <location>
        <begin position="13"/>
        <end position="61"/>
    </location>
</feature>
<dbReference type="Gene3D" id="3.60.15.10">
    <property type="entry name" value="Ribonuclease Z/Hydroxyacylglutathione hydrolase-like"/>
    <property type="match status" value="1"/>
</dbReference>
<dbReference type="RefSeq" id="WP_005850380.1">
    <property type="nucleotide sequence ID" value="NZ_CAXTGW010000013.1"/>
</dbReference>
<evidence type="ECO:0000313" key="5">
    <source>
        <dbReference type="Proteomes" id="UP000462376"/>
    </source>
</evidence>
<sequence>MGMELRVLGSSSSGNCYILDNGNEALIIEAGIRFIDVKKALDFNIRKVVGCLITHQHNDHAKYAKAMVDCGFHVLALPEVIESKELKGSRVKAIKIGSGYLLGGFRVIPFPAFHDVPCVGYFIKHPDCGSIMFLTDSCQSGYTFSGLNHILIECNYSDTKLIESINAGRVLPTQRNRLMVSHMELESCKQALKENDLSNVANIVLLHLSSNNSDEHLFVSEVQKITGKAVYAAKPGLSITLNNF</sequence>
<dbReference type="GO" id="GO:0016787">
    <property type="term" value="F:hydrolase activity"/>
    <property type="evidence" value="ECO:0007669"/>
    <property type="project" value="UniProtKB-KW"/>
</dbReference>
<dbReference type="InterPro" id="IPR001279">
    <property type="entry name" value="Metallo-B-lactamas"/>
</dbReference>
<dbReference type="Proteomes" id="UP000462376">
    <property type="component" value="Unassembled WGS sequence"/>
</dbReference>
<gene>
    <name evidence="3" type="ORF">DW988_04910</name>
    <name evidence="2" type="ORF">GAP47_00770</name>
</gene>
<keyword evidence="3" id="KW-0378">Hydrolase</keyword>
<evidence type="ECO:0000313" key="4">
    <source>
        <dbReference type="Proteomes" id="UP000283684"/>
    </source>
</evidence>
<protein>
    <submittedName>
        <fullName evidence="3">MBL fold metallo-hydrolase</fullName>
    </submittedName>
</protein>
<dbReference type="EMBL" id="WCTL01000001">
    <property type="protein sequence ID" value="KAB4241190.1"/>
    <property type="molecule type" value="Genomic_DNA"/>
</dbReference>
<evidence type="ECO:0000313" key="2">
    <source>
        <dbReference type="EMBL" id="KAB4241190.1"/>
    </source>
</evidence>
<reference evidence="2 5" key="2">
    <citation type="journal article" date="2019" name="Nat. Med.">
        <title>A library of human gut bacterial isolates paired with longitudinal multiomics data enables mechanistic microbiome research.</title>
        <authorList>
            <person name="Poyet M."/>
            <person name="Groussin M."/>
            <person name="Gibbons S.M."/>
            <person name="Avila-Pacheco J."/>
            <person name="Jiang X."/>
            <person name="Kearney S.M."/>
            <person name="Perrotta A.R."/>
            <person name="Berdy B."/>
            <person name="Zhao S."/>
            <person name="Lieberman T.D."/>
            <person name="Swanson P.K."/>
            <person name="Smith M."/>
            <person name="Roesemann S."/>
            <person name="Alexander J.E."/>
            <person name="Rich S.A."/>
            <person name="Livny J."/>
            <person name="Vlamakis H."/>
            <person name="Clish C."/>
            <person name="Bullock K."/>
            <person name="Deik A."/>
            <person name="Scott J."/>
            <person name="Pierce K.A."/>
            <person name="Xavier R.J."/>
            <person name="Alm E.J."/>
        </authorList>
    </citation>
    <scope>NUCLEOTIDE SEQUENCE [LARGE SCALE GENOMIC DNA]</scope>
    <source>
        <strain evidence="2 5">BIOML-A5</strain>
    </source>
</reference>